<feature type="chain" id="PRO_5006856412" evidence="8">
    <location>
        <begin position="32"/>
        <end position="702"/>
    </location>
</feature>
<reference evidence="12" key="1">
    <citation type="submission" date="2014-09" db="EMBL/GenBank/DDBJ databases">
        <authorList>
            <person name="Illeghems K.G."/>
        </authorList>
    </citation>
    <scope>NUCLEOTIDE SEQUENCE [LARGE SCALE GENOMIC DNA]</scope>
    <source>
        <strain evidence="12">108B</strain>
    </source>
</reference>
<keyword evidence="5 11" id="KW-0378">Hydrolase</keyword>
<protein>
    <submittedName>
        <fullName evidence="11">Putative endopeptidase</fullName>
        <ecNumber evidence="11">3.4.24.-</ecNumber>
    </submittedName>
</protein>
<keyword evidence="12" id="KW-1185">Reference proteome</keyword>
<feature type="domain" description="Peptidase M13 C-terminal" evidence="9">
    <location>
        <begin position="498"/>
        <end position="699"/>
    </location>
</feature>
<evidence type="ECO:0000256" key="8">
    <source>
        <dbReference type="SAM" id="SignalP"/>
    </source>
</evidence>
<dbReference type="AlphaFoldDB" id="A0A0U5EWV9"/>
<keyword evidence="7" id="KW-0482">Metalloprotease</keyword>
<dbReference type="InterPro" id="IPR042089">
    <property type="entry name" value="Peptidase_M13_dom_2"/>
</dbReference>
<organism evidence="11 12">
    <name type="scientific">Acetobacter senegalensis</name>
    <dbReference type="NCBI Taxonomy" id="446692"/>
    <lineage>
        <taxon>Bacteria</taxon>
        <taxon>Pseudomonadati</taxon>
        <taxon>Pseudomonadota</taxon>
        <taxon>Alphaproteobacteria</taxon>
        <taxon>Acetobacterales</taxon>
        <taxon>Acetobacteraceae</taxon>
        <taxon>Acetobacter</taxon>
    </lineage>
</organism>
<evidence type="ECO:0000313" key="11">
    <source>
        <dbReference type="EMBL" id="CEF42031.1"/>
    </source>
</evidence>
<dbReference type="InterPro" id="IPR006311">
    <property type="entry name" value="TAT_signal"/>
</dbReference>
<name>A0A0U5EWV9_9PROT</name>
<dbReference type="PANTHER" id="PTHR11733:SF167">
    <property type="entry name" value="FI17812P1-RELATED"/>
    <property type="match status" value="1"/>
</dbReference>
<evidence type="ECO:0000256" key="7">
    <source>
        <dbReference type="ARBA" id="ARBA00023049"/>
    </source>
</evidence>
<dbReference type="Gene3D" id="3.40.390.10">
    <property type="entry name" value="Collagenase (Catalytic Domain)"/>
    <property type="match status" value="1"/>
</dbReference>
<dbReference type="KEGG" id="asz:ASN_2764"/>
<evidence type="ECO:0000256" key="3">
    <source>
        <dbReference type="ARBA" id="ARBA00022670"/>
    </source>
</evidence>
<keyword evidence="3" id="KW-0645">Protease</keyword>
<dbReference type="InterPro" id="IPR000718">
    <property type="entry name" value="Peptidase_M13"/>
</dbReference>
<evidence type="ECO:0000256" key="2">
    <source>
        <dbReference type="ARBA" id="ARBA00007357"/>
    </source>
</evidence>
<dbReference type="Pfam" id="PF05649">
    <property type="entry name" value="Peptidase_M13_N"/>
    <property type="match status" value="1"/>
</dbReference>
<dbReference type="GO" id="GO:0046872">
    <property type="term" value="F:metal ion binding"/>
    <property type="evidence" value="ECO:0007669"/>
    <property type="project" value="UniProtKB-KW"/>
</dbReference>
<evidence type="ECO:0000256" key="5">
    <source>
        <dbReference type="ARBA" id="ARBA00022801"/>
    </source>
</evidence>
<evidence type="ECO:0000313" key="12">
    <source>
        <dbReference type="Proteomes" id="UP000056109"/>
    </source>
</evidence>
<evidence type="ECO:0000259" key="9">
    <source>
        <dbReference type="Pfam" id="PF01431"/>
    </source>
</evidence>
<feature type="signal peptide" evidence="8">
    <location>
        <begin position="1"/>
        <end position="31"/>
    </location>
</feature>
<accession>A0A0U5EWV9</accession>
<dbReference type="Pfam" id="PF01431">
    <property type="entry name" value="Peptidase_M13"/>
    <property type="match status" value="1"/>
</dbReference>
<gene>
    <name evidence="11" type="ORF">ASN_2764</name>
</gene>
<dbReference type="RefSeq" id="WP_058988390.1">
    <property type="nucleotide sequence ID" value="NZ_LN606600.1"/>
</dbReference>
<dbReference type="EMBL" id="LN606600">
    <property type="protein sequence ID" value="CEF42031.1"/>
    <property type="molecule type" value="Genomic_DNA"/>
</dbReference>
<dbReference type="PROSITE" id="PS51885">
    <property type="entry name" value="NEPRILYSIN"/>
    <property type="match status" value="1"/>
</dbReference>
<comment type="similarity">
    <text evidence="2">Belongs to the peptidase M13 family.</text>
</comment>
<proteinExistence type="inferred from homology"/>
<dbReference type="GO" id="GO:0016485">
    <property type="term" value="P:protein processing"/>
    <property type="evidence" value="ECO:0007669"/>
    <property type="project" value="TreeGrafter"/>
</dbReference>
<dbReference type="PROSITE" id="PS51318">
    <property type="entry name" value="TAT"/>
    <property type="match status" value="1"/>
</dbReference>
<dbReference type="InterPro" id="IPR024079">
    <property type="entry name" value="MetalloPept_cat_dom_sf"/>
</dbReference>
<evidence type="ECO:0000256" key="1">
    <source>
        <dbReference type="ARBA" id="ARBA00001947"/>
    </source>
</evidence>
<dbReference type="InterPro" id="IPR018497">
    <property type="entry name" value="Peptidase_M13_C"/>
</dbReference>
<dbReference type="SUPFAM" id="SSF55486">
    <property type="entry name" value="Metalloproteases ('zincins'), catalytic domain"/>
    <property type="match status" value="1"/>
</dbReference>
<dbReference type="PANTHER" id="PTHR11733">
    <property type="entry name" value="ZINC METALLOPROTEASE FAMILY M13 NEPRILYSIN-RELATED"/>
    <property type="match status" value="1"/>
</dbReference>
<dbReference type="InterPro" id="IPR008753">
    <property type="entry name" value="Peptidase_M13_N"/>
</dbReference>
<dbReference type="GO" id="GO:0004222">
    <property type="term" value="F:metalloendopeptidase activity"/>
    <property type="evidence" value="ECO:0007669"/>
    <property type="project" value="InterPro"/>
</dbReference>
<keyword evidence="8" id="KW-0732">Signal</keyword>
<keyword evidence="6" id="KW-0862">Zinc</keyword>
<dbReference type="EC" id="3.4.24.-" evidence="11"/>
<dbReference type="CDD" id="cd08662">
    <property type="entry name" value="M13"/>
    <property type="match status" value="1"/>
</dbReference>
<evidence type="ECO:0000259" key="10">
    <source>
        <dbReference type="Pfam" id="PF05649"/>
    </source>
</evidence>
<evidence type="ECO:0000256" key="4">
    <source>
        <dbReference type="ARBA" id="ARBA00022723"/>
    </source>
</evidence>
<dbReference type="Gene3D" id="1.10.1380.10">
    <property type="entry name" value="Neutral endopeptidase , domain2"/>
    <property type="match status" value="1"/>
</dbReference>
<feature type="domain" description="Peptidase M13 N-terminal" evidence="10">
    <location>
        <begin position="67"/>
        <end position="446"/>
    </location>
</feature>
<dbReference type="PATRIC" id="fig|446692.3.peg.2899"/>
<dbReference type="PRINTS" id="PR00786">
    <property type="entry name" value="NEPRILYSIN"/>
</dbReference>
<keyword evidence="4" id="KW-0479">Metal-binding</keyword>
<comment type="cofactor">
    <cofactor evidence="1">
        <name>Zn(2+)</name>
        <dbReference type="ChEBI" id="CHEBI:29105"/>
    </cofactor>
</comment>
<dbReference type="GeneID" id="34783739"/>
<sequence>MLKHNNKVSRRAGLLLSAAIGLTSVSVATHAHTAQAAAPVTAPAAVPPASFGAWGVDLAGRDTSVKPGNDFFRYANGTYLDNLTIPSDMTSYGPFNALAELSRQRVQTILNELSAHPVKHPSTIEEKLGTYYASFMDEKSVEKQGTKPLKGDLETIRKMRDAKAFATVAGAASANFGTSPFSLGINPDAKDPTRYALNIDQDGLGLPDRDYYLKPEFAAKKAAYQTYITKALTLINWPQPDQAAAAIVAFETKLAETHWARADLRNPEKTYNPMTVADLVKAAPGFDWTTWLTAAGLPAEGLENRTVIVGEPSAITGGAALLANADVGLLQAWEAFHTVENATSNLPDAFVQARFEFSKALTGQPALPARWKRGVQATSSAMGMALGKVYVERYFPAENRTAMQKLTGDLKDAFRIRLQHNTWMSKPTREAALRKLENFEVQVGYPSEWRDYSDLAVKKGDVYGNAKNGIQFEWNYWLARLDKPVDRNEWDMTPQTVNAYNNPLFDQVVFPAAILQPPFFNAKADMAVNYGAIGGVIGHEMTHSFDDEGRKFDEHGRLRDWWTKADADRFQKLADRLGAQYDAFEVLPGVHVNGKLTMGENIADLGGLTLALDAYHASLNGQPAPVIDGLTGDQRVFLGWAQVWREKLRDDTVKQLVVTDPHSPPQARVNIPMHNLDAWYKAWNVKAGEKLYLSPKQRVKIW</sequence>
<dbReference type="GO" id="GO:0005886">
    <property type="term" value="C:plasma membrane"/>
    <property type="evidence" value="ECO:0007669"/>
    <property type="project" value="TreeGrafter"/>
</dbReference>
<evidence type="ECO:0000256" key="6">
    <source>
        <dbReference type="ARBA" id="ARBA00022833"/>
    </source>
</evidence>
<dbReference type="Proteomes" id="UP000056109">
    <property type="component" value="Chromosome I"/>
</dbReference>